<protein>
    <recommendedName>
        <fullName evidence="4 8">60S ribosome subunit biogenesis protein NIP7 homolog</fullName>
    </recommendedName>
</protein>
<dbReference type="EMBL" id="CAJPEX010008750">
    <property type="protein sequence ID" value="CAG0924724.1"/>
    <property type="molecule type" value="Genomic_DNA"/>
</dbReference>
<dbReference type="OrthoDB" id="27490at2759"/>
<dbReference type="GO" id="GO:0042255">
    <property type="term" value="P:ribosome assembly"/>
    <property type="evidence" value="ECO:0007669"/>
    <property type="project" value="InterPro"/>
</dbReference>
<feature type="domain" description="PUA" evidence="9">
    <location>
        <begin position="96"/>
        <end position="175"/>
    </location>
</feature>
<evidence type="ECO:0000256" key="7">
    <source>
        <dbReference type="ARBA" id="ARBA00023242"/>
    </source>
</evidence>
<dbReference type="InterPro" id="IPR002478">
    <property type="entry name" value="PUA"/>
</dbReference>
<dbReference type="EMBL" id="OA890787">
    <property type="protein sequence ID" value="CAD7284572.1"/>
    <property type="molecule type" value="Genomic_DNA"/>
</dbReference>
<evidence type="ECO:0000259" key="9">
    <source>
        <dbReference type="SMART" id="SM00359"/>
    </source>
</evidence>
<dbReference type="InterPro" id="IPR055359">
    <property type="entry name" value="Nip7_N_euk"/>
</dbReference>
<dbReference type="SUPFAM" id="SSF88697">
    <property type="entry name" value="PUA domain-like"/>
    <property type="match status" value="1"/>
</dbReference>
<dbReference type="AlphaFoldDB" id="A0A7R9BZP3"/>
<comment type="subcellular location">
    <subcellularLocation>
        <location evidence="2">Nucleus</location>
        <location evidence="2">Nucleolus</location>
    </subcellularLocation>
</comment>
<dbReference type="InterPro" id="IPR040598">
    <property type="entry name" value="NIP7_N"/>
</dbReference>
<dbReference type="CDD" id="cd21146">
    <property type="entry name" value="Nip7_N_euk"/>
    <property type="match status" value="1"/>
</dbReference>
<evidence type="ECO:0000256" key="8">
    <source>
        <dbReference type="PIRNR" id="PIRNR017190"/>
    </source>
</evidence>
<dbReference type="Pfam" id="PF17833">
    <property type="entry name" value="pre-PUA_NIP7"/>
    <property type="match status" value="1"/>
</dbReference>
<dbReference type="SMART" id="SM00359">
    <property type="entry name" value="PUA"/>
    <property type="match status" value="1"/>
</dbReference>
<evidence type="ECO:0000256" key="1">
    <source>
        <dbReference type="ARBA" id="ARBA00004087"/>
    </source>
</evidence>
<reference evidence="11" key="1">
    <citation type="submission" date="2020-11" db="EMBL/GenBank/DDBJ databases">
        <authorList>
            <person name="Tran Van P."/>
        </authorList>
    </citation>
    <scope>NUCLEOTIDE SEQUENCE</scope>
</reference>
<dbReference type="Gene3D" id="2.30.130.10">
    <property type="entry name" value="PUA domain"/>
    <property type="match status" value="1"/>
</dbReference>
<dbReference type="Pfam" id="PF03657">
    <property type="entry name" value="UPF0113"/>
    <property type="match status" value="1"/>
</dbReference>
<keyword evidence="5 8" id="KW-0690">Ribosome biogenesis</keyword>
<dbReference type="EMBL" id="OA882488">
    <property type="protein sequence ID" value="CAD7275619.1"/>
    <property type="molecule type" value="Genomic_DNA"/>
</dbReference>
<dbReference type="InterPro" id="IPR016686">
    <property type="entry name" value="Ribosomal_synth_fac_NIP7"/>
</dbReference>
<dbReference type="FunFam" id="2.30.130.10:FF:000002">
    <property type="entry name" value="60S ribosome subunit biogenesis protein NIP7 homolog"/>
    <property type="match status" value="1"/>
</dbReference>
<evidence type="ECO:0000313" key="11">
    <source>
        <dbReference type="EMBL" id="CAD7284572.1"/>
    </source>
</evidence>
<organism evidence="11">
    <name type="scientific">Notodromas monacha</name>
    <dbReference type="NCBI Taxonomy" id="399045"/>
    <lineage>
        <taxon>Eukaryota</taxon>
        <taxon>Metazoa</taxon>
        <taxon>Ecdysozoa</taxon>
        <taxon>Arthropoda</taxon>
        <taxon>Crustacea</taxon>
        <taxon>Oligostraca</taxon>
        <taxon>Ostracoda</taxon>
        <taxon>Podocopa</taxon>
        <taxon>Podocopida</taxon>
        <taxon>Cypridocopina</taxon>
        <taxon>Cypridoidea</taxon>
        <taxon>Cyprididae</taxon>
        <taxon>Notodromas</taxon>
    </lineage>
</organism>
<proteinExistence type="inferred from homology"/>
<keyword evidence="7 8" id="KW-0539">Nucleus</keyword>
<dbReference type="PANTHER" id="PTHR23415">
    <property type="entry name" value="CYCLIN-DEPENDENT KINASES REGULATORY SUBUNIT/60S RIBOSOME SUBUNIT BIOGENESIS PROTEIN NIP7"/>
    <property type="match status" value="1"/>
</dbReference>
<evidence type="ECO:0000256" key="2">
    <source>
        <dbReference type="ARBA" id="ARBA00004604"/>
    </source>
</evidence>
<keyword evidence="6 8" id="KW-0694">RNA-binding</keyword>
<sequence length="181" mass="20875">MRPLTEEETKAFFEKLSKFIGDNVKALLDRADGRYCFRLHKERIYYMSEALMKRSASFGRDHLLTVGTCFGKFTKKKHDFRMGITALEYLAPYCQYKIWLKPSAEQQFLYGHNVMKSGLARITENTPQYRGVVIYNMADIPLGFGISAKSTAECRNADPMTIICFHQSDVGEYLRNEAELI</sequence>
<dbReference type="SUPFAM" id="SSF88802">
    <property type="entry name" value="Pre-PUA domain"/>
    <property type="match status" value="1"/>
</dbReference>
<dbReference type="EMBL" id="CAJPEX010000451">
    <property type="protein sequence ID" value="CAG0915771.1"/>
    <property type="molecule type" value="Genomic_DNA"/>
</dbReference>
<evidence type="ECO:0000313" key="10">
    <source>
        <dbReference type="EMBL" id="CAD7275619.1"/>
    </source>
</evidence>
<name>A0A7R9BZP3_9CRUS</name>
<evidence type="ECO:0000256" key="5">
    <source>
        <dbReference type="ARBA" id="ARBA00022517"/>
    </source>
</evidence>
<dbReference type="Proteomes" id="UP000678499">
    <property type="component" value="Unassembled WGS sequence"/>
</dbReference>
<dbReference type="Gene3D" id="3.10.450.220">
    <property type="match status" value="1"/>
</dbReference>
<dbReference type="GO" id="GO:0003723">
    <property type="term" value="F:RNA binding"/>
    <property type="evidence" value="ECO:0007669"/>
    <property type="project" value="UniProtKB-KW"/>
</dbReference>
<dbReference type="InterPro" id="IPR036974">
    <property type="entry name" value="PUA_sf"/>
</dbReference>
<keyword evidence="12" id="KW-1185">Reference proteome</keyword>
<evidence type="ECO:0000256" key="4">
    <source>
        <dbReference type="ARBA" id="ARBA00018162"/>
    </source>
</evidence>
<comment type="subunit">
    <text evidence="8">Interacts with pre-ribosome complex.</text>
</comment>
<dbReference type="PIRSF" id="PIRSF017190">
    <property type="entry name" value="Rbsml_synth_fac_NIP7"/>
    <property type="match status" value="1"/>
</dbReference>
<evidence type="ECO:0000313" key="12">
    <source>
        <dbReference type="Proteomes" id="UP000678499"/>
    </source>
</evidence>
<dbReference type="PROSITE" id="PS50890">
    <property type="entry name" value="PUA"/>
    <property type="match status" value="1"/>
</dbReference>
<dbReference type="InterPro" id="IPR015947">
    <property type="entry name" value="PUA-like_sf"/>
</dbReference>
<dbReference type="InterPro" id="IPR005155">
    <property type="entry name" value="UPF0113_PUA"/>
</dbReference>
<dbReference type="GO" id="GO:0005730">
    <property type="term" value="C:nucleolus"/>
    <property type="evidence" value="ECO:0007669"/>
    <property type="project" value="UniProtKB-SubCell"/>
</dbReference>
<dbReference type="FunFam" id="3.10.450.220:FF:000001">
    <property type="entry name" value="60S ribosome subunit biogenesis protein NIP7 homolog"/>
    <property type="match status" value="1"/>
</dbReference>
<comment type="similarity">
    <text evidence="3 8">Belongs to the NIP7 family.</text>
</comment>
<gene>
    <name evidence="11" type="ORF">NMOB1V02_LOCUS12177</name>
    <name evidence="10" type="ORF">NMOB1V02_LOCUS3408</name>
</gene>
<accession>A0A7R9BZP3</accession>
<comment type="function">
    <text evidence="1 8">Required for proper 34S pre-rRNA processing and 60S ribosome subunit assembly.</text>
</comment>
<dbReference type="CDD" id="cd21151">
    <property type="entry name" value="PUA_Nip7-like"/>
    <property type="match status" value="1"/>
</dbReference>
<evidence type="ECO:0000256" key="6">
    <source>
        <dbReference type="ARBA" id="ARBA00022884"/>
    </source>
</evidence>
<evidence type="ECO:0000256" key="3">
    <source>
        <dbReference type="ARBA" id="ARBA00009895"/>
    </source>
</evidence>